<evidence type="ECO:0008006" key="5">
    <source>
        <dbReference type="Google" id="ProtNLM"/>
    </source>
</evidence>
<dbReference type="Proteomes" id="UP000565576">
    <property type="component" value="Unassembled WGS sequence"/>
</dbReference>
<dbReference type="AlphaFoldDB" id="A0A7X0IUV7"/>
<protein>
    <recommendedName>
        <fullName evidence="5">Transmembrane protein</fullName>
    </recommendedName>
</protein>
<organism evidence="3 4">
    <name type="scientific">Rhizobium lusitanum</name>
    <dbReference type="NCBI Taxonomy" id="293958"/>
    <lineage>
        <taxon>Bacteria</taxon>
        <taxon>Pseudomonadati</taxon>
        <taxon>Pseudomonadota</taxon>
        <taxon>Alphaproteobacteria</taxon>
        <taxon>Hyphomicrobiales</taxon>
        <taxon>Rhizobiaceae</taxon>
        <taxon>Rhizobium/Agrobacterium group</taxon>
        <taxon>Rhizobium</taxon>
    </lineage>
</organism>
<evidence type="ECO:0000256" key="1">
    <source>
        <dbReference type="SAM" id="MobiDB-lite"/>
    </source>
</evidence>
<dbReference type="RefSeq" id="WP_184705803.1">
    <property type="nucleotide sequence ID" value="NZ_JACHBG010000007.1"/>
</dbReference>
<feature type="transmembrane region" description="Helical" evidence="2">
    <location>
        <begin position="12"/>
        <end position="29"/>
    </location>
</feature>
<reference evidence="3 4" key="1">
    <citation type="submission" date="2020-08" db="EMBL/GenBank/DDBJ databases">
        <title>Genomic Encyclopedia of Type Strains, Phase IV (KMG-V): Genome sequencing to study the core and pangenomes of soil and plant-associated prokaryotes.</title>
        <authorList>
            <person name="Whitman W."/>
        </authorList>
    </citation>
    <scope>NUCLEOTIDE SEQUENCE [LARGE SCALE GENOMIC DNA]</scope>
    <source>
        <strain evidence="3 4">SEMIA 4060</strain>
    </source>
</reference>
<sequence>MGKAYRIALSKLLLVVRLAMIVSLAGYTLSNANAAMHGSAFPEIRAERQMDHGDHRTTQADLAGDHHSDASDLGKNKAGKQECCKDFCVSFGIVCGGYEVGGFTVSSVRQFIDDRHMLGEQPNLDRPPNI</sequence>
<keyword evidence="2" id="KW-1133">Transmembrane helix</keyword>
<dbReference type="EMBL" id="JACHBG010000007">
    <property type="protein sequence ID" value="MBB6486121.1"/>
    <property type="molecule type" value="Genomic_DNA"/>
</dbReference>
<keyword evidence="2" id="KW-0812">Transmembrane</keyword>
<proteinExistence type="predicted"/>
<comment type="caution">
    <text evidence="3">The sequence shown here is derived from an EMBL/GenBank/DDBJ whole genome shotgun (WGS) entry which is preliminary data.</text>
</comment>
<evidence type="ECO:0000313" key="4">
    <source>
        <dbReference type="Proteomes" id="UP000565576"/>
    </source>
</evidence>
<feature type="region of interest" description="Disordered" evidence="1">
    <location>
        <begin position="51"/>
        <end position="75"/>
    </location>
</feature>
<name>A0A7X0IUV7_9HYPH</name>
<evidence type="ECO:0000256" key="2">
    <source>
        <dbReference type="SAM" id="Phobius"/>
    </source>
</evidence>
<accession>A0A7X0IUV7</accession>
<evidence type="ECO:0000313" key="3">
    <source>
        <dbReference type="EMBL" id="MBB6486121.1"/>
    </source>
</evidence>
<keyword evidence="2" id="KW-0472">Membrane</keyword>
<gene>
    <name evidence="3" type="ORF">GGD46_003416</name>
</gene>